<accession>A0AAD5QVJ6</accession>
<sequence length="154" mass="17192">MNYIVQVIHLHDNASPSVPYSKDIVNVLDVFIRRLRNITRIQLNSEHLWDFEISNFLDVDVQGRSTLSQQGTERLLKEVDSQLQSVESSYPVLKLVIMELDVPVIMLDSFGEDSRGVAVASWGAIIPRICVGESPENCTDGCKDFGSIKGVTGR</sequence>
<evidence type="ECO:0000313" key="1">
    <source>
        <dbReference type="EMBL" id="KAJ1363084.1"/>
    </source>
</evidence>
<dbReference type="InterPro" id="IPR019540">
    <property type="entry name" value="PtdIno-glycan_biosynth_class_S"/>
</dbReference>
<name>A0AAD5QVJ6_PARTN</name>
<proteinExistence type="predicted"/>
<comment type="caution">
    <text evidence="1">The sequence shown here is derived from an EMBL/GenBank/DDBJ whole genome shotgun (WGS) entry which is preliminary data.</text>
</comment>
<reference evidence="1" key="1">
    <citation type="submission" date="2021-06" db="EMBL/GenBank/DDBJ databases">
        <title>Parelaphostrongylus tenuis whole genome reference sequence.</title>
        <authorList>
            <person name="Garwood T.J."/>
            <person name="Larsen P.A."/>
            <person name="Fountain-Jones N.M."/>
            <person name="Garbe J.R."/>
            <person name="Macchietto M.G."/>
            <person name="Kania S.A."/>
            <person name="Gerhold R.W."/>
            <person name="Richards J.E."/>
            <person name="Wolf T.M."/>
        </authorList>
    </citation>
    <scope>NUCLEOTIDE SEQUENCE</scope>
    <source>
        <strain evidence="1">MNPRO001-30</strain>
        <tissue evidence="1">Meninges</tissue>
    </source>
</reference>
<dbReference type="GO" id="GO:0042765">
    <property type="term" value="C:GPI-anchor transamidase complex"/>
    <property type="evidence" value="ECO:0007669"/>
    <property type="project" value="InterPro"/>
</dbReference>
<dbReference type="EMBL" id="JAHQIW010004608">
    <property type="protein sequence ID" value="KAJ1363084.1"/>
    <property type="molecule type" value="Genomic_DNA"/>
</dbReference>
<organism evidence="1 2">
    <name type="scientific">Parelaphostrongylus tenuis</name>
    <name type="common">Meningeal worm</name>
    <dbReference type="NCBI Taxonomy" id="148309"/>
    <lineage>
        <taxon>Eukaryota</taxon>
        <taxon>Metazoa</taxon>
        <taxon>Ecdysozoa</taxon>
        <taxon>Nematoda</taxon>
        <taxon>Chromadorea</taxon>
        <taxon>Rhabditida</taxon>
        <taxon>Rhabditina</taxon>
        <taxon>Rhabditomorpha</taxon>
        <taxon>Strongyloidea</taxon>
        <taxon>Metastrongylidae</taxon>
        <taxon>Parelaphostrongylus</taxon>
    </lineage>
</organism>
<dbReference type="Proteomes" id="UP001196413">
    <property type="component" value="Unassembled WGS sequence"/>
</dbReference>
<keyword evidence="2" id="KW-1185">Reference proteome</keyword>
<dbReference type="GO" id="GO:0016255">
    <property type="term" value="P:attachment of GPI anchor to protein"/>
    <property type="evidence" value="ECO:0007669"/>
    <property type="project" value="InterPro"/>
</dbReference>
<protein>
    <submittedName>
        <fullName evidence="1">Uncharacterized protein</fullName>
    </submittedName>
</protein>
<evidence type="ECO:0000313" key="2">
    <source>
        <dbReference type="Proteomes" id="UP001196413"/>
    </source>
</evidence>
<dbReference type="AlphaFoldDB" id="A0AAD5QVJ6"/>
<gene>
    <name evidence="1" type="ORF">KIN20_022851</name>
</gene>
<dbReference type="Pfam" id="PF10510">
    <property type="entry name" value="PIG-S"/>
    <property type="match status" value="1"/>
</dbReference>